<dbReference type="SMART" id="SM00304">
    <property type="entry name" value="HAMP"/>
    <property type="match status" value="1"/>
</dbReference>
<keyword evidence="11" id="KW-0175">Coiled coil</keyword>
<comment type="caution">
    <text evidence="15">The sequence shown here is derived from an EMBL/GenBank/DDBJ whole genome shotgun (WGS) entry which is preliminary data.</text>
</comment>
<dbReference type="GO" id="GO:0005886">
    <property type="term" value="C:plasma membrane"/>
    <property type="evidence" value="ECO:0007669"/>
    <property type="project" value="UniProtKB-SubCell"/>
</dbReference>
<dbReference type="InterPro" id="IPR029151">
    <property type="entry name" value="Sensor-like_sf"/>
</dbReference>
<dbReference type="Gene3D" id="1.10.287.130">
    <property type="match status" value="1"/>
</dbReference>
<dbReference type="Pfam" id="PF17202">
    <property type="entry name" value="sCache_3_3"/>
    <property type="match status" value="1"/>
</dbReference>
<dbReference type="EC" id="2.7.13.3" evidence="3"/>
<dbReference type="InterPro" id="IPR003661">
    <property type="entry name" value="HisK_dim/P_dom"/>
</dbReference>
<dbReference type="Pfam" id="PF02518">
    <property type="entry name" value="HATPase_c"/>
    <property type="match status" value="1"/>
</dbReference>
<evidence type="ECO:0000256" key="8">
    <source>
        <dbReference type="ARBA" id="ARBA00022777"/>
    </source>
</evidence>
<comment type="subcellular location">
    <subcellularLocation>
        <location evidence="2">Cell membrane</location>
        <topology evidence="2">Multi-pass membrane protein</topology>
    </subcellularLocation>
</comment>
<dbReference type="InterPro" id="IPR005467">
    <property type="entry name" value="His_kinase_dom"/>
</dbReference>
<dbReference type="CDD" id="cd00082">
    <property type="entry name" value="HisKA"/>
    <property type="match status" value="1"/>
</dbReference>
<dbReference type="CDD" id="cd06225">
    <property type="entry name" value="HAMP"/>
    <property type="match status" value="1"/>
</dbReference>
<keyword evidence="7 12" id="KW-0812">Transmembrane</keyword>
<dbReference type="SUPFAM" id="SSF103190">
    <property type="entry name" value="Sensory domain-like"/>
    <property type="match status" value="1"/>
</dbReference>
<dbReference type="PROSITE" id="PS50109">
    <property type="entry name" value="HIS_KIN"/>
    <property type="match status" value="1"/>
</dbReference>
<protein>
    <recommendedName>
        <fullName evidence="3">histidine kinase</fullName>
        <ecNumber evidence="3">2.7.13.3</ecNumber>
    </recommendedName>
</protein>
<evidence type="ECO:0000256" key="10">
    <source>
        <dbReference type="ARBA" id="ARBA00023136"/>
    </source>
</evidence>
<proteinExistence type="predicted"/>
<dbReference type="Proteomes" id="UP000252707">
    <property type="component" value="Unassembled WGS sequence"/>
</dbReference>
<evidence type="ECO:0000259" key="13">
    <source>
        <dbReference type="PROSITE" id="PS50109"/>
    </source>
</evidence>
<dbReference type="Pfam" id="PF00512">
    <property type="entry name" value="HisKA"/>
    <property type="match status" value="1"/>
</dbReference>
<dbReference type="PANTHER" id="PTHR43065:SF22">
    <property type="entry name" value="HISTIDINE KINASE"/>
    <property type="match status" value="1"/>
</dbReference>
<sequence length="683" mass="74639">MGLRRWLPDTLPLRYKLLALALVPVLLVIPGILALTIHWGSGLNIQYLLLKSNTDLSVARDAFQRTQRDYLERLGRLADSRAFRLHLDRGDLVAAQAQVQSLVRRSGFDFARLTDTHGRPLAGDGPARPSSLQGRAAGGVPAMGVEIYSHSELAREDPHLADRVQLPLVRTPRAGPTDRTLEDRGMVLHAVYPVMDADGRVNALLEGGVLLNGNLAFVDAIRDLVYGPGSLPEGGIGTVTVFLDDVRIATNVELEPGVRAVGTRVSAAVREQVLERGEPWSNRAFVVNDWYIAAYEPITDVRGERVGMLYAGFLEAPFKNDYQETLAVLLLMFALALAFAAWLAVAGAGSIFKPIETLTAVVRATQAGQHVRIGPVGARDEVGELARQFDAMLDLLEERNRQIRQAADGLEQTVEARTEELRRKNRELEGTIRTLHETRQQLVTAEKFAALGKLSAGIAHEINNPTAILLGNLELLVQELGEAARPAQGEIELMYEQIERINTLVKNLLNYARPAEYAAQLDTADLGNVLERAGTLSRHLAGKAGVRVSIEHRARTPVRINTSELQQVLMNLVINAIQAQPGGGVVEVTSDDWEDRGVVIGVRDEGHGIPSEQLAKVFDPFFTTKDQEGGTGLGLAISYGLVRRTGGHITAESEVGRGTLFQVWLPREPRTENAGEGWLNLFG</sequence>
<evidence type="ECO:0000256" key="12">
    <source>
        <dbReference type="SAM" id="Phobius"/>
    </source>
</evidence>
<dbReference type="SUPFAM" id="SSF47384">
    <property type="entry name" value="Homodimeric domain of signal transducing histidine kinase"/>
    <property type="match status" value="1"/>
</dbReference>
<gene>
    <name evidence="15" type="ORF">DFQ59_10999</name>
</gene>
<dbReference type="PROSITE" id="PS50885">
    <property type="entry name" value="HAMP"/>
    <property type="match status" value="1"/>
</dbReference>
<reference evidence="15 16" key="1">
    <citation type="submission" date="2018-07" db="EMBL/GenBank/DDBJ databases">
        <title>Genomic Encyclopedia of Type Strains, Phase IV (KMG-IV): sequencing the most valuable type-strain genomes for metagenomic binning, comparative biology and taxonomic classification.</title>
        <authorList>
            <person name="Goeker M."/>
        </authorList>
    </citation>
    <scope>NUCLEOTIDE SEQUENCE [LARGE SCALE GENOMIC DNA]</scope>
    <source>
        <strain evidence="15 16">DSM 26407</strain>
    </source>
</reference>
<evidence type="ECO:0000256" key="7">
    <source>
        <dbReference type="ARBA" id="ARBA00022692"/>
    </source>
</evidence>
<feature type="coiled-coil region" evidence="11">
    <location>
        <begin position="386"/>
        <end position="441"/>
    </location>
</feature>
<evidence type="ECO:0000313" key="16">
    <source>
        <dbReference type="Proteomes" id="UP000252707"/>
    </source>
</evidence>
<dbReference type="SMART" id="SM00388">
    <property type="entry name" value="HisKA"/>
    <property type="match status" value="1"/>
</dbReference>
<dbReference type="SUPFAM" id="SSF158472">
    <property type="entry name" value="HAMP domain-like"/>
    <property type="match status" value="1"/>
</dbReference>
<evidence type="ECO:0000256" key="1">
    <source>
        <dbReference type="ARBA" id="ARBA00000085"/>
    </source>
</evidence>
<dbReference type="InterPro" id="IPR036097">
    <property type="entry name" value="HisK_dim/P_sf"/>
</dbReference>
<feature type="transmembrane region" description="Helical" evidence="12">
    <location>
        <begin position="326"/>
        <end position="345"/>
    </location>
</feature>
<keyword evidence="8 15" id="KW-0418">Kinase</keyword>
<dbReference type="Gene3D" id="3.30.565.10">
    <property type="entry name" value="Histidine kinase-like ATPase, C-terminal domain"/>
    <property type="match status" value="1"/>
</dbReference>
<evidence type="ECO:0000256" key="11">
    <source>
        <dbReference type="SAM" id="Coils"/>
    </source>
</evidence>
<keyword evidence="4" id="KW-1003">Cell membrane</keyword>
<name>A0A369BXY7_9GAMM</name>
<keyword evidence="6" id="KW-0808">Transferase</keyword>
<dbReference type="InterPro" id="IPR036890">
    <property type="entry name" value="HATPase_C_sf"/>
</dbReference>
<evidence type="ECO:0000313" key="15">
    <source>
        <dbReference type="EMBL" id="RCX26570.1"/>
    </source>
</evidence>
<dbReference type="AlphaFoldDB" id="A0A369BXY7"/>
<dbReference type="Gene3D" id="6.10.340.10">
    <property type="match status" value="1"/>
</dbReference>
<accession>A0A369BXY7</accession>
<dbReference type="RefSeq" id="WP_114280649.1">
    <property type="nucleotide sequence ID" value="NZ_QPJY01000009.1"/>
</dbReference>
<dbReference type="InterPro" id="IPR003594">
    <property type="entry name" value="HATPase_dom"/>
</dbReference>
<dbReference type="PRINTS" id="PR00344">
    <property type="entry name" value="BCTRLSENSOR"/>
</dbReference>
<keyword evidence="5" id="KW-0597">Phosphoprotein</keyword>
<evidence type="ECO:0000256" key="9">
    <source>
        <dbReference type="ARBA" id="ARBA00022989"/>
    </source>
</evidence>
<keyword evidence="16" id="KW-1185">Reference proteome</keyword>
<keyword evidence="9 12" id="KW-1133">Transmembrane helix</keyword>
<evidence type="ECO:0000256" key="2">
    <source>
        <dbReference type="ARBA" id="ARBA00004651"/>
    </source>
</evidence>
<evidence type="ECO:0000256" key="4">
    <source>
        <dbReference type="ARBA" id="ARBA00022475"/>
    </source>
</evidence>
<dbReference type="SUPFAM" id="SSF55874">
    <property type="entry name" value="ATPase domain of HSP90 chaperone/DNA topoisomerase II/histidine kinase"/>
    <property type="match status" value="1"/>
</dbReference>
<evidence type="ECO:0000256" key="3">
    <source>
        <dbReference type="ARBA" id="ARBA00012438"/>
    </source>
</evidence>
<dbReference type="InterPro" id="IPR033463">
    <property type="entry name" value="sCache_3"/>
</dbReference>
<keyword evidence="10 12" id="KW-0472">Membrane</keyword>
<evidence type="ECO:0000259" key="14">
    <source>
        <dbReference type="PROSITE" id="PS50885"/>
    </source>
</evidence>
<feature type="domain" description="HAMP" evidence="14">
    <location>
        <begin position="349"/>
        <end position="401"/>
    </location>
</feature>
<evidence type="ECO:0000256" key="5">
    <source>
        <dbReference type="ARBA" id="ARBA00022553"/>
    </source>
</evidence>
<dbReference type="SMART" id="SM00387">
    <property type="entry name" value="HATPase_c"/>
    <property type="match status" value="1"/>
</dbReference>
<dbReference type="GO" id="GO:0000155">
    <property type="term" value="F:phosphorelay sensor kinase activity"/>
    <property type="evidence" value="ECO:0007669"/>
    <property type="project" value="InterPro"/>
</dbReference>
<organism evidence="15 16">
    <name type="scientific">Thioalbus denitrificans</name>
    <dbReference type="NCBI Taxonomy" id="547122"/>
    <lineage>
        <taxon>Bacteria</taxon>
        <taxon>Pseudomonadati</taxon>
        <taxon>Pseudomonadota</taxon>
        <taxon>Gammaproteobacteria</taxon>
        <taxon>Chromatiales</taxon>
        <taxon>Ectothiorhodospiraceae</taxon>
        <taxon>Thioalbus</taxon>
    </lineage>
</organism>
<comment type="catalytic activity">
    <reaction evidence="1">
        <text>ATP + protein L-histidine = ADP + protein N-phospho-L-histidine.</text>
        <dbReference type="EC" id="2.7.13.3"/>
    </reaction>
</comment>
<dbReference type="EMBL" id="QPJY01000009">
    <property type="protein sequence ID" value="RCX26570.1"/>
    <property type="molecule type" value="Genomic_DNA"/>
</dbReference>
<dbReference type="InterPro" id="IPR004358">
    <property type="entry name" value="Sig_transdc_His_kin-like_C"/>
</dbReference>
<dbReference type="InterPro" id="IPR003660">
    <property type="entry name" value="HAMP_dom"/>
</dbReference>
<evidence type="ECO:0000256" key="6">
    <source>
        <dbReference type="ARBA" id="ARBA00022679"/>
    </source>
</evidence>
<feature type="domain" description="Histidine kinase" evidence="13">
    <location>
        <begin position="457"/>
        <end position="669"/>
    </location>
</feature>
<dbReference type="Pfam" id="PF00672">
    <property type="entry name" value="HAMP"/>
    <property type="match status" value="1"/>
</dbReference>
<dbReference type="PANTHER" id="PTHR43065">
    <property type="entry name" value="SENSOR HISTIDINE KINASE"/>
    <property type="match status" value="1"/>
</dbReference>